<reference evidence="1" key="2">
    <citation type="submission" date="2020-09" db="EMBL/GenBank/DDBJ databases">
        <authorList>
            <person name="Sun Q."/>
            <person name="Zhou Y."/>
        </authorList>
    </citation>
    <scope>NUCLEOTIDE SEQUENCE</scope>
    <source>
        <strain evidence="1">CGMCC 4.7272</strain>
    </source>
</reference>
<dbReference type="Proteomes" id="UP000625682">
    <property type="component" value="Unassembled WGS sequence"/>
</dbReference>
<name>A0A917KS60_9ACTN</name>
<comment type="caution">
    <text evidence="1">The sequence shown here is derived from an EMBL/GenBank/DDBJ whole genome shotgun (WGS) entry which is preliminary data.</text>
</comment>
<accession>A0A917KS60</accession>
<evidence type="ECO:0000313" key="1">
    <source>
        <dbReference type="EMBL" id="GGJ25146.1"/>
    </source>
</evidence>
<proteinExistence type="predicted"/>
<dbReference type="EMBL" id="BMMU01000005">
    <property type="protein sequence ID" value="GGJ25146.1"/>
    <property type="molecule type" value="Genomic_DNA"/>
</dbReference>
<gene>
    <name evidence="1" type="ORF">GCM10012282_22200</name>
</gene>
<reference evidence="1" key="1">
    <citation type="journal article" date="2014" name="Int. J. Syst. Evol. Microbiol.">
        <title>Complete genome sequence of Corynebacterium casei LMG S-19264T (=DSM 44701T), isolated from a smear-ripened cheese.</title>
        <authorList>
            <consortium name="US DOE Joint Genome Institute (JGI-PGF)"/>
            <person name="Walter F."/>
            <person name="Albersmeier A."/>
            <person name="Kalinowski J."/>
            <person name="Ruckert C."/>
        </authorList>
    </citation>
    <scope>NUCLEOTIDE SEQUENCE</scope>
    <source>
        <strain evidence="1">CGMCC 4.7272</strain>
    </source>
</reference>
<sequence length="60" mass="6366">MVTMTTGDGGTVTVTRCGELVDIHVRDSSGRTVATVTRRAGEAALLLSGSRRKPQNRPIL</sequence>
<protein>
    <submittedName>
        <fullName evidence="1">Uncharacterized protein</fullName>
    </submittedName>
</protein>
<keyword evidence="2" id="KW-1185">Reference proteome</keyword>
<organism evidence="1 2">
    <name type="scientific">Streptomyces lacrimifluminis</name>
    <dbReference type="NCBI Taxonomy" id="1500077"/>
    <lineage>
        <taxon>Bacteria</taxon>
        <taxon>Bacillati</taxon>
        <taxon>Actinomycetota</taxon>
        <taxon>Actinomycetes</taxon>
        <taxon>Kitasatosporales</taxon>
        <taxon>Streptomycetaceae</taxon>
        <taxon>Streptomyces</taxon>
    </lineage>
</organism>
<evidence type="ECO:0000313" key="2">
    <source>
        <dbReference type="Proteomes" id="UP000625682"/>
    </source>
</evidence>
<dbReference type="AlphaFoldDB" id="A0A917KS60"/>